<dbReference type="EMBL" id="VITY01000014">
    <property type="protein sequence ID" value="TWB90453.1"/>
    <property type="molecule type" value="Genomic_DNA"/>
</dbReference>
<dbReference type="InterPro" id="IPR025354">
    <property type="entry name" value="DUF4258"/>
</dbReference>
<organism evidence="2 3">
    <name type="scientific">Bradyrhizobium macuxiense</name>
    <dbReference type="NCBI Taxonomy" id="1755647"/>
    <lineage>
        <taxon>Bacteria</taxon>
        <taxon>Pseudomonadati</taxon>
        <taxon>Pseudomonadota</taxon>
        <taxon>Alphaproteobacteria</taxon>
        <taxon>Hyphomicrobiales</taxon>
        <taxon>Nitrobacteraceae</taxon>
        <taxon>Bradyrhizobium</taxon>
    </lineage>
</organism>
<dbReference type="AlphaFoldDB" id="A0A560L4P9"/>
<reference evidence="2 3" key="1">
    <citation type="submission" date="2019-06" db="EMBL/GenBank/DDBJ databases">
        <title>Genomic Encyclopedia of Type Strains, Phase IV (KMG-V): Genome sequencing to study the core and pangenomes of soil and plant-associated prokaryotes.</title>
        <authorList>
            <person name="Whitman W."/>
        </authorList>
    </citation>
    <scope>NUCLEOTIDE SEQUENCE [LARGE SCALE GENOMIC DNA]</scope>
    <source>
        <strain evidence="2 3">BR 10355</strain>
    </source>
</reference>
<keyword evidence="3" id="KW-1185">Reference proteome</keyword>
<proteinExistence type="predicted"/>
<feature type="region of interest" description="Disordered" evidence="1">
    <location>
        <begin position="1"/>
        <end position="30"/>
    </location>
</feature>
<feature type="compositionally biased region" description="Polar residues" evidence="1">
    <location>
        <begin position="1"/>
        <end position="12"/>
    </location>
</feature>
<accession>A0A560L4P9</accession>
<comment type="caution">
    <text evidence="2">The sequence shown here is derived from an EMBL/GenBank/DDBJ whole genome shotgun (WGS) entry which is preliminary data.</text>
</comment>
<dbReference type="Pfam" id="PF14076">
    <property type="entry name" value="DUF4258"/>
    <property type="match status" value="1"/>
</dbReference>
<evidence type="ECO:0000313" key="3">
    <source>
        <dbReference type="Proteomes" id="UP000321304"/>
    </source>
</evidence>
<gene>
    <name evidence="2" type="ORF">FBZ93_1145</name>
</gene>
<evidence type="ECO:0000313" key="2">
    <source>
        <dbReference type="EMBL" id="TWB90453.1"/>
    </source>
</evidence>
<name>A0A560L4P9_9BRAD</name>
<protein>
    <submittedName>
        <fullName evidence="2">Uncharacterized protein DUF4258</fullName>
    </submittedName>
</protein>
<evidence type="ECO:0000256" key="1">
    <source>
        <dbReference type="SAM" id="MobiDB-lite"/>
    </source>
</evidence>
<dbReference type="RefSeq" id="WP_167529292.1">
    <property type="nucleotide sequence ID" value="NZ_VITY01000014.1"/>
</dbReference>
<dbReference type="Proteomes" id="UP000321304">
    <property type="component" value="Unassembled WGS sequence"/>
</dbReference>
<sequence>MQAAEAQSTRPSAQVVPIRRAFPPERQPDRLNEGDALKLIRMLASDSNNIVVIRHAQKRKTQRNITRPQIERCIQKGTITEGPYVNAKGNWQVNLSRFTAGEQITCVVAIDWPARLIVVTTF</sequence>